<dbReference type="OrthoDB" id="3216107at2"/>
<dbReference type="AlphaFoldDB" id="A0A3N4M4A9"/>
<evidence type="ECO:0000259" key="1">
    <source>
        <dbReference type="PROSITE" id="PS51186"/>
    </source>
</evidence>
<dbReference type="Proteomes" id="UP000279089">
    <property type="component" value="Unassembled WGS sequence"/>
</dbReference>
<evidence type="ECO:0000313" key="2">
    <source>
        <dbReference type="EMBL" id="RPD37872.1"/>
    </source>
</evidence>
<organism evidence="2 3">
    <name type="scientific">Chitinophaga barathri</name>
    <dbReference type="NCBI Taxonomy" id="1647451"/>
    <lineage>
        <taxon>Bacteria</taxon>
        <taxon>Pseudomonadati</taxon>
        <taxon>Bacteroidota</taxon>
        <taxon>Chitinophagia</taxon>
        <taxon>Chitinophagales</taxon>
        <taxon>Chitinophagaceae</taxon>
        <taxon>Chitinophaga</taxon>
    </lineage>
</organism>
<dbReference type="PANTHER" id="PTHR43233">
    <property type="entry name" value="FAMILY N-ACETYLTRANSFERASE, PUTATIVE (AFU_ORTHOLOGUE AFUA_6G03350)-RELATED"/>
    <property type="match status" value="1"/>
</dbReference>
<proteinExistence type="predicted"/>
<dbReference type="InterPro" id="IPR016181">
    <property type="entry name" value="Acyl_CoA_acyltransferase"/>
</dbReference>
<dbReference type="CDD" id="cd04301">
    <property type="entry name" value="NAT_SF"/>
    <property type="match status" value="1"/>
</dbReference>
<dbReference type="InterPro" id="IPR053144">
    <property type="entry name" value="Acetyltransferase_Butenolide"/>
</dbReference>
<comment type="caution">
    <text evidence="2">The sequence shown here is derived from an EMBL/GenBank/DDBJ whole genome shotgun (WGS) entry which is preliminary data.</text>
</comment>
<keyword evidence="2" id="KW-0808">Transferase</keyword>
<dbReference type="SUPFAM" id="SSF55729">
    <property type="entry name" value="Acyl-CoA N-acyltransferases (Nat)"/>
    <property type="match status" value="1"/>
</dbReference>
<accession>A0A3N4M4A9</accession>
<feature type="domain" description="N-acetyltransferase" evidence="1">
    <location>
        <begin position="16"/>
        <end position="145"/>
    </location>
</feature>
<dbReference type="PANTHER" id="PTHR43233:SF1">
    <property type="entry name" value="FAMILY N-ACETYLTRANSFERASE, PUTATIVE (AFU_ORTHOLOGUE AFUA_6G03350)-RELATED"/>
    <property type="match status" value="1"/>
</dbReference>
<dbReference type="PROSITE" id="PS51186">
    <property type="entry name" value="GNAT"/>
    <property type="match status" value="1"/>
</dbReference>
<dbReference type="GO" id="GO:0016747">
    <property type="term" value="F:acyltransferase activity, transferring groups other than amino-acyl groups"/>
    <property type="evidence" value="ECO:0007669"/>
    <property type="project" value="InterPro"/>
</dbReference>
<dbReference type="RefSeq" id="WP_120519477.1">
    <property type="nucleotide sequence ID" value="NZ_QXZY01000022.1"/>
</dbReference>
<evidence type="ECO:0000313" key="3">
    <source>
        <dbReference type="Proteomes" id="UP000279089"/>
    </source>
</evidence>
<protein>
    <submittedName>
        <fullName evidence="2">N-acetyltransferase</fullName>
    </submittedName>
</protein>
<dbReference type="Gene3D" id="3.40.630.30">
    <property type="match status" value="1"/>
</dbReference>
<dbReference type="Pfam" id="PF13508">
    <property type="entry name" value="Acetyltransf_7"/>
    <property type="match status" value="1"/>
</dbReference>
<name>A0A3N4M4A9_9BACT</name>
<reference evidence="3" key="1">
    <citation type="submission" date="2018-11" db="EMBL/GenBank/DDBJ databases">
        <title>Chitinophaga lutea sp.nov., isolate from arsenic contaminated soil.</title>
        <authorList>
            <person name="Zong Y."/>
        </authorList>
    </citation>
    <scope>NUCLEOTIDE SEQUENCE [LARGE SCALE GENOMIC DNA]</scope>
    <source>
        <strain evidence="3">YLT18</strain>
    </source>
</reference>
<dbReference type="InterPro" id="IPR000182">
    <property type="entry name" value="GNAT_dom"/>
</dbReference>
<dbReference type="EMBL" id="RMBX01000023">
    <property type="protein sequence ID" value="RPD37872.1"/>
    <property type="molecule type" value="Genomic_DNA"/>
</dbReference>
<gene>
    <name evidence="2" type="ORF">EG028_27720</name>
</gene>
<keyword evidence="3" id="KW-1185">Reference proteome</keyword>
<sequence length="156" mass="17912">MQRIIEARKEGFLISTDNSLLRIDVIHHYLSVESYWAEGIPRAIVERSIEGSLCFGLYAEDGQQIGFARVITDMATFAYLADVFVLDAWRKRGLSKWLMEVILAHPGLQDVRRMMLITMDAQGLYEQFGFAVWEFPERSMSKRIGKTYAEMNAAHS</sequence>